<sequence length="594" mass="69627">MGCNHSQDKILIQDLIKSNQELVKRELQFRETITSIIEPWKQQVDISSVVEQDELENSSSTPKKILNILAVSDPINSFSTEDIKTDASLGQNLRFEKTLKVFEKLLIRQYQNALELWNDNINLDVSDLSYSQSGNFSIVNEEDRIREEQENQAAKEIIDKFNEKFLRNSFIMDEFASHTISNEKPMPARNIVVLFEELLDKKLEMDLKDLSENRKPKDVGEYLLEFLNQKFGLRKLAYKTLSQLIPGLEAQYQNNHPYIVLFCKLLNIYDPEPIPLNLSIFLTQIRCKFNKIMIIKEKIKTDAKNKKEPIEEVEKKLLGGFARLIDVYYLINESFFHRYTKNQLLNILKPEKITQEAFLIFLLCQKMAKQGFSTETLFNSLSPINNKLPTQDFFRKLYSKIDFWMTYQNIEILSQYLDPEQKGFISKSAFIEKIDLIAHNRNCKSPEYSISKCQFLNALIKVHKQLQIRSVKKLKNLYGMDFSEPMEREKFDELSKKIEKNINPEFLTNLFNEAILYEEQENGLSLSTFCNILNVYAVGNNYLKEFSIESLRNAFEERRTNLTDIFLGKNEAIDIYSPLRQVKRRELKRSTNAN</sequence>
<evidence type="ECO:0000313" key="2">
    <source>
        <dbReference type="Proteomes" id="UP001162131"/>
    </source>
</evidence>
<keyword evidence="2" id="KW-1185">Reference proteome</keyword>
<name>A0AAU9K7R4_9CILI</name>
<protein>
    <submittedName>
        <fullName evidence="1">Uncharacterized protein</fullName>
    </submittedName>
</protein>
<accession>A0AAU9K7R4</accession>
<proteinExistence type="predicted"/>
<dbReference type="EMBL" id="CAJZBQ010000062">
    <property type="protein sequence ID" value="CAG9335590.1"/>
    <property type="molecule type" value="Genomic_DNA"/>
</dbReference>
<evidence type="ECO:0000313" key="1">
    <source>
        <dbReference type="EMBL" id="CAG9335590.1"/>
    </source>
</evidence>
<organism evidence="1 2">
    <name type="scientific">Blepharisma stoltei</name>
    <dbReference type="NCBI Taxonomy" id="1481888"/>
    <lineage>
        <taxon>Eukaryota</taxon>
        <taxon>Sar</taxon>
        <taxon>Alveolata</taxon>
        <taxon>Ciliophora</taxon>
        <taxon>Postciliodesmatophora</taxon>
        <taxon>Heterotrichea</taxon>
        <taxon>Heterotrichida</taxon>
        <taxon>Blepharismidae</taxon>
        <taxon>Blepharisma</taxon>
    </lineage>
</organism>
<dbReference type="Proteomes" id="UP001162131">
    <property type="component" value="Unassembled WGS sequence"/>
</dbReference>
<comment type="caution">
    <text evidence="1">The sequence shown here is derived from an EMBL/GenBank/DDBJ whole genome shotgun (WGS) entry which is preliminary data.</text>
</comment>
<gene>
    <name evidence="1" type="ORF">BSTOLATCC_MIC64055</name>
</gene>
<reference evidence="1" key="1">
    <citation type="submission" date="2021-09" db="EMBL/GenBank/DDBJ databases">
        <authorList>
            <consortium name="AG Swart"/>
            <person name="Singh M."/>
            <person name="Singh A."/>
            <person name="Seah K."/>
            <person name="Emmerich C."/>
        </authorList>
    </citation>
    <scope>NUCLEOTIDE SEQUENCE</scope>
    <source>
        <strain evidence="1">ATCC30299</strain>
    </source>
</reference>
<dbReference type="AlphaFoldDB" id="A0AAU9K7R4"/>